<evidence type="ECO:0000313" key="2">
    <source>
        <dbReference type="Proteomes" id="UP000520198"/>
    </source>
</evidence>
<gene>
    <name evidence="1" type="ORF">HT585_13230</name>
</gene>
<name>A0A7Y6UNA0_9HYPH</name>
<proteinExistence type="predicted"/>
<reference evidence="1 2" key="1">
    <citation type="submission" date="2020-06" db="EMBL/GenBank/DDBJ databases">
        <authorList>
            <person name="Grouzdev D.S."/>
        </authorList>
    </citation>
    <scope>NUCLEOTIDE SEQUENCE [LARGE SCALE GENOMIC DNA]</scope>
    <source>
        <strain evidence="1 2">HO-A22</strain>
    </source>
</reference>
<dbReference type="Proteomes" id="UP000520198">
    <property type="component" value="Unassembled WGS sequence"/>
</dbReference>
<protein>
    <recommendedName>
        <fullName evidence="3">Phasin domain-containing protein</fullName>
    </recommendedName>
</protein>
<comment type="caution">
    <text evidence="1">The sequence shown here is derived from an EMBL/GenBank/DDBJ whole genome shotgun (WGS) entry which is preliminary data.</text>
</comment>
<organism evidence="1 2">
    <name type="scientific">Ensifer oleiphilus</name>
    <dbReference type="NCBI Taxonomy" id="2742698"/>
    <lineage>
        <taxon>Bacteria</taxon>
        <taxon>Pseudomonadati</taxon>
        <taxon>Pseudomonadota</taxon>
        <taxon>Alphaproteobacteria</taxon>
        <taxon>Hyphomicrobiales</taxon>
        <taxon>Rhizobiaceae</taxon>
        <taxon>Sinorhizobium/Ensifer group</taxon>
        <taxon>Ensifer</taxon>
    </lineage>
</organism>
<dbReference type="RefSeq" id="WP_176353386.1">
    <property type="nucleotide sequence ID" value="NZ_JABWDU010000003.1"/>
</dbReference>
<sequence length="132" mass="14714">MQAAAIPQTRPSFWPDASSEFPLNDIASAQLPVARAQIAAIEATLRYQIEGLKFLGKRLDSHLRLLENSQQPDHINDLFDVWCSFCQNAFIDYAQEGARMAEIGASLAKKTANRLQQDEKNLVENLAVQSVI</sequence>
<dbReference type="AlphaFoldDB" id="A0A7Y6UNA0"/>
<keyword evidence="2" id="KW-1185">Reference proteome</keyword>
<accession>A0A7Y6UNA0</accession>
<dbReference type="EMBL" id="JABWDU010000003">
    <property type="protein sequence ID" value="NVD39824.1"/>
    <property type="molecule type" value="Genomic_DNA"/>
</dbReference>
<evidence type="ECO:0000313" key="1">
    <source>
        <dbReference type="EMBL" id="NVD39824.1"/>
    </source>
</evidence>
<evidence type="ECO:0008006" key="3">
    <source>
        <dbReference type="Google" id="ProtNLM"/>
    </source>
</evidence>